<dbReference type="RefSeq" id="WP_032777307.1">
    <property type="nucleotide sequence ID" value="NZ_CBDRIV010000007.1"/>
</dbReference>
<dbReference type="GO" id="GO:0005886">
    <property type="term" value="C:plasma membrane"/>
    <property type="evidence" value="ECO:0007669"/>
    <property type="project" value="UniProtKB-SubCell"/>
</dbReference>
<dbReference type="CDD" id="cd06261">
    <property type="entry name" value="TM_PBP2"/>
    <property type="match status" value="1"/>
</dbReference>
<evidence type="ECO:0000256" key="3">
    <source>
        <dbReference type="ARBA" id="ARBA00022475"/>
    </source>
</evidence>
<evidence type="ECO:0000256" key="6">
    <source>
        <dbReference type="ARBA" id="ARBA00023136"/>
    </source>
</evidence>
<comment type="subcellular location">
    <subcellularLocation>
        <location evidence="1 7">Cell membrane</location>
        <topology evidence="1 7">Multi-pass membrane protein</topology>
    </subcellularLocation>
</comment>
<dbReference type="SUPFAM" id="SSF161098">
    <property type="entry name" value="MetI-like"/>
    <property type="match status" value="1"/>
</dbReference>
<feature type="domain" description="ABC transmembrane type-1" evidence="8">
    <location>
        <begin position="84"/>
        <end position="298"/>
    </location>
</feature>
<gene>
    <name evidence="9" type="ORF">G3I43_16015</name>
    <name evidence="10" type="ORF">G3I58_03305</name>
</gene>
<dbReference type="EMBL" id="JAAGMS010000034">
    <property type="protein sequence ID" value="NEB97041.1"/>
    <property type="molecule type" value="Genomic_DNA"/>
</dbReference>
<sequence length="308" mass="33475">MSTAAPPQKAPPPRQRTGARLSNGAFALLLTAPGLALFAAIIFYPLLSALFTGFFKQDLRLPGREFVGLENFAHWLNGDLFTILEQTLVFTIGATLAPFTIGFALALALNTGIRGSGFLRGLFLFPWVIPGVVVSFLWMWIFNANYGVLNGVLVKAGIIEESVAWLGQPGTAMLAVIVTKTWASFPWMMVMLLAGLQTVPKELHEAAAMDGAGSIRRFFAVTWPQVRGVASIVLLLEFIWNFQHFDTIYVLTGGGPAGTTETFATAVYQTAFKGFDIGRATALGGLWMLLLLLLVVVYLRITERKGDA</sequence>
<dbReference type="InterPro" id="IPR035906">
    <property type="entry name" value="MetI-like_sf"/>
</dbReference>
<dbReference type="PROSITE" id="PS50928">
    <property type="entry name" value="ABC_TM1"/>
    <property type="match status" value="1"/>
</dbReference>
<dbReference type="GO" id="GO:0055085">
    <property type="term" value="P:transmembrane transport"/>
    <property type="evidence" value="ECO:0007669"/>
    <property type="project" value="InterPro"/>
</dbReference>
<comment type="similarity">
    <text evidence="7">Belongs to the binding-protein-dependent transport system permease family.</text>
</comment>
<dbReference type="InterPro" id="IPR000515">
    <property type="entry name" value="MetI-like"/>
</dbReference>
<feature type="transmembrane region" description="Helical" evidence="7">
    <location>
        <begin position="282"/>
        <end position="301"/>
    </location>
</feature>
<keyword evidence="2 7" id="KW-0813">Transport</keyword>
<evidence type="ECO:0000256" key="1">
    <source>
        <dbReference type="ARBA" id="ARBA00004651"/>
    </source>
</evidence>
<accession>A0A6G3SRX4</accession>
<dbReference type="AlphaFoldDB" id="A0A6G3SRX4"/>
<keyword evidence="6 7" id="KW-0472">Membrane</keyword>
<evidence type="ECO:0000256" key="2">
    <source>
        <dbReference type="ARBA" id="ARBA00022448"/>
    </source>
</evidence>
<evidence type="ECO:0000313" key="10">
    <source>
        <dbReference type="EMBL" id="NEB97041.1"/>
    </source>
</evidence>
<evidence type="ECO:0000313" key="11">
    <source>
        <dbReference type="Proteomes" id="UP000470951"/>
    </source>
</evidence>
<keyword evidence="3" id="KW-1003">Cell membrane</keyword>
<dbReference type="PANTHER" id="PTHR30193:SF37">
    <property type="entry name" value="INNER MEMBRANE ABC TRANSPORTER PERMEASE PROTEIN YCJO"/>
    <property type="match status" value="1"/>
</dbReference>
<dbReference type="PANTHER" id="PTHR30193">
    <property type="entry name" value="ABC TRANSPORTER PERMEASE PROTEIN"/>
    <property type="match status" value="1"/>
</dbReference>
<keyword evidence="4 7" id="KW-0812">Transmembrane</keyword>
<feature type="transmembrane region" description="Helical" evidence="7">
    <location>
        <begin position="217"/>
        <end position="240"/>
    </location>
</feature>
<keyword evidence="5 7" id="KW-1133">Transmembrane helix</keyword>
<feature type="transmembrane region" description="Helical" evidence="7">
    <location>
        <begin position="172"/>
        <end position="196"/>
    </location>
</feature>
<proteinExistence type="inferred from homology"/>
<protein>
    <submittedName>
        <fullName evidence="9">Sugar ABC transporter permease</fullName>
    </submittedName>
</protein>
<evidence type="ECO:0000313" key="9">
    <source>
        <dbReference type="EMBL" id="NEB85671.1"/>
    </source>
</evidence>
<name>A0A6G3SRX4_STRAQ</name>
<dbReference type="EMBL" id="JAAGMK010000443">
    <property type="protein sequence ID" value="NEB85671.1"/>
    <property type="molecule type" value="Genomic_DNA"/>
</dbReference>
<feature type="transmembrane region" description="Helical" evidence="7">
    <location>
        <begin position="21"/>
        <end position="47"/>
    </location>
</feature>
<dbReference type="InterPro" id="IPR051393">
    <property type="entry name" value="ABC_transporter_permease"/>
</dbReference>
<evidence type="ECO:0000256" key="5">
    <source>
        <dbReference type="ARBA" id="ARBA00022989"/>
    </source>
</evidence>
<dbReference type="Gene3D" id="1.10.3720.10">
    <property type="entry name" value="MetI-like"/>
    <property type="match status" value="1"/>
</dbReference>
<dbReference type="Proteomes" id="UP000470951">
    <property type="component" value="Unassembled WGS sequence"/>
</dbReference>
<evidence type="ECO:0000256" key="4">
    <source>
        <dbReference type="ARBA" id="ARBA00022692"/>
    </source>
</evidence>
<evidence type="ECO:0000259" key="8">
    <source>
        <dbReference type="PROSITE" id="PS50928"/>
    </source>
</evidence>
<reference evidence="9 11" key="1">
    <citation type="submission" date="2020-01" db="EMBL/GenBank/DDBJ databases">
        <title>Insect and environment-associated Actinomycetes.</title>
        <authorList>
            <person name="Currrie C."/>
            <person name="Chevrette M."/>
            <person name="Carlson C."/>
            <person name="Stubbendieck R."/>
            <person name="Wendt-Pienkowski E."/>
        </authorList>
    </citation>
    <scope>NUCLEOTIDE SEQUENCE</scope>
    <source>
        <strain evidence="9">SID505</strain>
        <strain evidence="10 11">SID7903</strain>
    </source>
</reference>
<evidence type="ECO:0000256" key="7">
    <source>
        <dbReference type="RuleBase" id="RU363032"/>
    </source>
</evidence>
<feature type="transmembrane region" description="Helical" evidence="7">
    <location>
        <begin position="121"/>
        <end position="141"/>
    </location>
</feature>
<feature type="transmembrane region" description="Helical" evidence="7">
    <location>
        <begin position="88"/>
        <end position="109"/>
    </location>
</feature>
<organism evidence="9">
    <name type="scientific">Streptomyces anulatus</name>
    <name type="common">Streptomyces chrysomallus</name>
    <dbReference type="NCBI Taxonomy" id="1892"/>
    <lineage>
        <taxon>Bacteria</taxon>
        <taxon>Bacillati</taxon>
        <taxon>Actinomycetota</taxon>
        <taxon>Actinomycetes</taxon>
        <taxon>Kitasatosporales</taxon>
        <taxon>Streptomycetaceae</taxon>
        <taxon>Streptomyces</taxon>
    </lineage>
</organism>
<dbReference type="Pfam" id="PF00528">
    <property type="entry name" value="BPD_transp_1"/>
    <property type="match status" value="1"/>
</dbReference>
<comment type="caution">
    <text evidence="9">The sequence shown here is derived from an EMBL/GenBank/DDBJ whole genome shotgun (WGS) entry which is preliminary data.</text>
</comment>